<dbReference type="NCBIfam" id="TIGR00481">
    <property type="entry name" value="YbhB/YbcL family Raf kinase inhibitor-like protein"/>
    <property type="match status" value="1"/>
</dbReference>
<dbReference type="EMBL" id="BMXV01000001">
    <property type="protein sequence ID" value="GGY60369.1"/>
    <property type="molecule type" value="Genomic_DNA"/>
</dbReference>
<dbReference type="InterPro" id="IPR008914">
    <property type="entry name" value="PEBP"/>
</dbReference>
<protein>
    <submittedName>
        <fullName evidence="2">Phosphatidylethanolamine-binding protein</fullName>
    </submittedName>
</protein>
<gene>
    <name evidence="2" type="ORF">GCM10007071_03740</name>
</gene>
<dbReference type="Proteomes" id="UP000601597">
    <property type="component" value="Unassembled WGS sequence"/>
</dbReference>
<name>A0ABQ3AP82_9GAMM</name>
<evidence type="ECO:0000313" key="2">
    <source>
        <dbReference type="EMBL" id="GGY60369.1"/>
    </source>
</evidence>
<dbReference type="InterPro" id="IPR036610">
    <property type="entry name" value="PEBP-like_sf"/>
</dbReference>
<comment type="caution">
    <text evidence="2">The sequence shown here is derived from an EMBL/GenBank/DDBJ whole genome shotgun (WGS) entry which is preliminary data.</text>
</comment>
<reference evidence="3" key="1">
    <citation type="journal article" date="2019" name="Int. J. Syst. Evol. Microbiol.">
        <title>The Global Catalogue of Microorganisms (GCM) 10K type strain sequencing project: providing services to taxonomists for standard genome sequencing and annotation.</title>
        <authorList>
            <consortium name="The Broad Institute Genomics Platform"/>
            <consortium name="The Broad Institute Genome Sequencing Center for Infectious Disease"/>
            <person name="Wu L."/>
            <person name="Ma J."/>
        </authorList>
    </citation>
    <scope>NUCLEOTIDE SEQUENCE [LARGE SCALE GENOMIC DNA]</scope>
    <source>
        <strain evidence="3">KCTC 22280</strain>
    </source>
</reference>
<dbReference type="SUPFAM" id="SSF49777">
    <property type="entry name" value="PEBP-like"/>
    <property type="match status" value="1"/>
</dbReference>
<dbReference type="Gene3D" id="3.90.280.10">
    <property type="entry name" value="PEBP-like"/>
    <property type="match status" value="1"/>
</dbReference>
<dbReference type="PANTHER" id="PTHR30289">
    <property type="entry name" value="UNCHARACTERIZED PROTEIN YBCL-RELATED"/>
    <property type="match status" value="1"/>
</dbReference>
<dbReference type="PANTHER" id="PTHR30289:SF1">
    <property type="entry name" value="PEBP (PHOSPHATIDYLETHANOLAMINE-BINDING PROTEIN) FAMILY PROTEIN"/>
    <property type="match status" value="1"/>
</dbReference>
<organism evidence="2 3">
    <name type="scientific">Marinobacter zhanjiangensis</name>
    <dbReference type="NCBI Taxonomy" id="578215"/>
    <lineage>
        <taxon>Bacteria</taxon>
        <taxon>Pseudomonadati</taxon>
        <taxon>Pseudomonadota</taxon>
        <taxon>Gammaproteobacteria</taxon>
        <taxon>Pseudomonadales</taxon>
        <taxon>Marinobacteraceae</taxon>
        <taxon>Marinobacter</taxon>
    </lineage>
</organism>
<accession>A0ABQ3AP82</accession>
<evidence type="ECO:0000256" key="1">
    <source>
        <dbReference type="SAM" id="MobiDB-lite"/>
    </source>
</evidence>
<evidence type="ECO:0000313" key="3">
    <source>
        <dbReference type="Proteomes" id="UP000601597"/>
    </source>
</evidence>
<dbReference type="InterPro" id="IPR005247">
    <property type="entry name" value="YbhB_YbcL/LppC-like"/>
</dbReference>
<sequence length="236" mass="25607">MAVAAADLDKSGTQLLKPGSISESQQEQTMKVHVNGITEGQPVPEKFAFGVYSEEDHMSFGPNRNPDVSWEDAPEGTKSFAVVMYDPDVPSVADDANQEGKTVSKDIPRVDFFHWLLVDIPASINRIPEGEDSDGVSPKGKEPGPGPIGIRGVNNFTQFLAGNPDMAGTYAGYDGPCPPWNDELVHHYHYEVYALDVESLGLTGEFDGDAVRKAMEGHVLASDRVTATYTLNPDLR</sequence>
<feature type="region of interest" description="Disordered" evidence="1">
    <location>
        <begin position="1"/>
        <end position="28"/>
    </location>
</feature>
<proteinExistence type="predicted"/>
<dbReference type="Pfam" id="PF01161">
    <property type="entry name" value="PBP"/>
    <property type="match status" value="1"/>
</dbReference>
<feature type="region of interest" description="Disordered" evidence="1">
    <location>
        <begin position="128"/>
        <end position="148"/>
    </location>
</feature>
<keyword evidence="3" id="KW-1185">Reference proteome</keyword>
<dbReference type="CDD" id="cd00865">
    <property type="entry name" value="PEBP_bact_arch"/>
    <property type="match status" value="1"/>
</dbReference>